<feature type="signal peptide" evidence="1">
    <location>
        <begin position="1"/>
        <end position="17"/>
    </location>
</feature>
<dbReference type="Proteomes" id="UP000192247">
    <property type="component" value="Unassembled WGS sequence"/>
</dbReference>
<dbReference type="EMBL" id="MNPL01006662">
    <property type="protein sequence ID" value="OQR75220.1"/>
    <property type="molecule type" value="Genomic_DNA"/>
</dbReference>
<dbReference type="InParanoid" id="A0A1V9XNY1"/>
<proteinExistence type="predicted"/>
<protein>
    <submittedName>
        <fullName evidence="2">Uncharacterized protein</fullName>
    </submittedName>
</protein>
<accession>A0A1V9XNY1</accession>
<sequence>MNPEWLLWLTLIGSTLSLPGPKLIQDALQVCDGVFLLPEMIDEEVVQPYVLNPMGEVSGHYWLMSPMRDDPKPYFAITEMTLNDNPFLVFARMTDTIIEQAKMNLGEVCLDSPTMFNFVLALSKRCIRTGEAPSLAMDKNFIVADADYLQAASRNGAIFSPLKTRAMLVPKFFDQSFSQRDSFLVLYEFRENGNF</sequence>
<dbReference type="OrthoDB" id="10379640at2759"/>
<reference evidence="2 3" key="1">
    <citation type="journal article" date="2017" name="Gigascience">
        <title>Draft genome of the honey bee ectoparasitic mite, Tropilaelaps mercedesae, is shaped by the parasitic life history.</title>
        <authorList>
            <person name="Dong X."/>
            <person name="Armstrong S.D."/>
            <person name="Xia D."/>
            <person name="Makepeace B.L."/>
            <person name="Darby A.C."/>
            <person name="Kadowaki T."/>
        </authorList>
    </citation>
    <scope>NUCLEOTIDE SEQUENCE [LARGE SCALE GENOMIC DNA]</scope>
    <source>
        <strain evidence="2">Wuxi-XJTLU</strain>
    </source>
</reference>
<keyword evidence="3" id="KW-1185">Reference proteome</keyword>
<evidence type="ECO:0000256" key="1">
    <source>
        <dbReference type="SAM" id="SignalP"/>
    </source>
</evidence>
<gene>
    <name evidence="2" type="ORF">BIW11_08565</name>
</gene>
<feature type="chain" id="PRO_5013275002" evidence="1">
    <location>
        <begin position="18"/>
        <end position="195"/>
    </location>
</feature>
<organism evidence="2 3">
    <name type="scientific">Tropilaelaps mercedesae</name>
    <dbReference type="NCBI Taxonomy" id="418985"/>
    <lineage>
        <taxon>Eukaryota</taxon>
        <taxon>Metazoa</taxon>
        <taxon>Ecdysozoa</taxon>
        <taxon>Arthropoda</taxon>
        <taxon>Chelicerata</taxon>
        <taxon>Arachnida</taxon>
        <taxon>Acari</taxon>
        <taxon>Parasitiformes</taxon>
        <taxon>Mesostigmata</taxon>
        <taxon>Gamasina</taxon>
        <taxon>Dermanyssoidea</taxon>
        <taxon>Laelapidae</taxon>
        <taxon>Tropilaelaps</taxon>
    </lineage>
</organism>
<keyword evidence="1" id="KW-0732">Signal</keyword>
<evidence type="ECO:0000313" key="2">
    <source>
        <dbReference type="EMBL" id="OQR75220.1"/>
    </source>
</evidence>
<name>A0A1V9XNY1_9ACAR</name>
<evidence type="ECO:0000313" key="3">
    <source>
        <dbReference type="Proteomes" id="UP000192247"/>
    </source>
</evidence>
<comment type="caution">
    <text evidence="2">The sequence shown here is derived from an EMBL/GenBank/DDBJ whole genome shotgun (WGS) entry which is preliminary data.</text>
</comment>
<dbReference type="AlphaFoldDB" id="A0A1V9XNY1"/>